<feature type="chain" id="PRO_5046833573" evidence="4">
    <location>
        <begin position="22"/>
        <end position="730"/>
    </location>
</feature>
<feature type="signal peptide" evidence="4">
    <location>
        <begin position="1"/>
        <end position="21"/>
    </location>
</feature>
<evidence type="ECO:0000313" key="7">
    <source>
        <dbReference type="Proteomes" id="UP001597368"/>
    </source>
</evidence>
<dbReference type="InterPro" id="IPR017853">
    <property type="entry name" value="GH"/>
</dbReference>
<feature type="domain" description="F5/8 type C" evidence="5">
    <location>
        <begin position="486"/>
        <end position="575"/>
    </location>
</feature>
<evidence type="ECO:0000256" key="2">
    <source>
        <dbReference type="ARBA" id="ARBA00022801"/>
    </source>
</evidence>
<evidence type="ECO:0000256" key="4">
    <source>
        <dbReference type="SAM" id="SignalP"/>
    </source>
</evidence>
<keyword evidence="4" id="KW-0732">Signal</keyword>
<dbReference type="InterPro" id="IPR052764">
    <property type="entry name" value="GH20_Enzymes"/>
</dbReference>
<dbReference type="InterPro" id="IPR025705">
    <property type="entry name" value="Beta_hexosaminidase_sua/sub"/>
</dbReference>
<dbReference type="PANTHER" id="PTHR43678">
    <property type="entry name" value="PUTATIVE (AFU_ORTHOLOGUE AFUA_2G00640)-RELATED"/>
    <property type="match status" value="1"/>
</dbReference>
<sequence>MRVVISMALALSVIAPLPASAASSRVAASDGANPPPVVVPALQSWSGGTGTFELPDRPKVSGELAEQVAADLSEVTGKEARATSGRADVELELDPSLTTGPESYRLDVSTDGVRITAPTARGLFYGSRSMLQILARDADRSSLPVGTAADWPNYPSRGFMLDVGRRYFTPEFIRDYIRMMGWYKVNELQLHLNDNEIKAPGDDWSKAYSAFRLASDNPAFAGLAAQDGAYTRADWDSFEETAAANGVTLVPEIDAPGHARAFIAFKPELGLNGGDSDHLDLSKPESTAFMKSVFDEFTPWFRGKDVHYGTDEYTADRQLYRTFFNDMAAHLRTLGKHPRAWGSATAMTGTADGYDRDVTINSWNNGWYGPDAAVRDGYSFINTNDAYLYIVPFADYYHGNGLSGQWLYDNWEPHVFPGGKSVQPGEPLLKGAMSAVWNDLVRATYTEGDVHRLVEPTFGLLGQKMWSGAGTGVPYGTFMKQLRELAPGPGLTSLGSTIGAPEPDELSFGASVTASSGGDPTVLTDGSRLTRWQADRRDRAPWVQLDLGKAVPVQRIAVDGDDDYQVAVSTTGGNWVKASPGVTARYVRVSGASALWSVQVFDAPDLAKGKPTTASSSEVDYFGPANATDGDPKTRWASQYSDNQWLQVDLGSTQQISRVLLDWEAARGQDYDVQVSGDGTTWQTVSQVRGKTGVGVDSLAFAPISARYVRMLGLRRATTFGYSLFRFEVR</sequence>
<evidence type="ECO:0000256" key="1">
    <source>
        <dbReference type="ARBA" id="ARBA00006285"/>
    </source>
</evidence>
<dbReference type="Pfam" id="PF00754">
    <property type="entry name" value="F5_F8_type_C"/>
    <property type="match status" value="2"/>
</dbReference>
<dbReference type="Gene3D" id="2.60.120.260">
    <property type="entry name" value="Galactose-binding domain-like"/>
    <property type="match status" value="2"/>
</dbReference>
<dbReference type="CDD" id="cd06564">
    <property type="entry name" value="GH20_DspB_LnbB-like"/>
    <property type="match status" value="1"/>
</dbReference>
<comment type="caution">
    <text evidence="6">The sequence shown here is derived from an EMBL/GenBank/DDBJ whole genome shotgun (WGS) entry which is preliminary data.</text>
</comment>
<dbReference type="InterPro" id="IPR000421">
    <property type="entry name" value="FA58C"/>
</dbReference>
<gene>
    <name evidence="6" type="ORF">ACFSKW_34965</name>
</gene>
<dbReference type="PRINTS" id="PR00738">
    <property type="entry name" value="GLHYDRLASE20"/>
</dbReference>
<name>A0ABW4T6K0_9ACTN</name>
<dbReference type="SUPFAM" id="SSF49785">
    <property type="entry name" value="Galactose-binding domain-like"/>
    <property type="match status" value="2"/>
</dbReference>
<dbReference type="SUPFAM" id="SSF55545">
    <property type="entry name" value="beta-N-acetylhexosaminidase-like domain"/>
    <property type="match status" value="1"/>
</dbReference>
<dbReference type="InterPro" id="IPR015882">
    <property type="entry name" value="HEX_bac_N"/>
</dbReference>
<dbReference type="InterPro" id="IPR015883">
    <property type="entry name" value="Glyco_hydro_20_cat"/>
</dbReference>
<dbReference type="Gene3D" id="3.30.379.10">
    <property type="entry name" value="Chitobiase/beta-hexosaminidase domain 2-like"/>
    <property type="match status" value="1"/>
</dbReference>
<evidence type="ECO:0000313" key="6">
    <source>
        <dbReference type="EMBL" id="MFD1936685.1"/>
    </source>
</evidence>
<protein>
    <submittedName>
        <fullName evidence="6">Discoidin domain-containing protein</fullName>
    </submittedName>
</protein>
<comment type="similarity">
    <text evidence="1">Belongs to the glycosyl hydrolase 20 family.</text>
</comment>
<dbReference type="PANTHER" id="PTHR43678:SF1">
    <property type="entry name" value="BETA-N-ACETYLHEXOSAMINIDASE"/>
    <property type="match status" value="1"/>
</dbReference>
<evidence type="ECO:0000256" key="3">
    <source>
        <dbReference type="ARBA" id="ARBA00023295"/>
    </source>
</evidence>
<keyword evidence="2" id="KW-0378">Hydrolase</keyword>
<dbReference type="Gene3D" id="3.20.20.80">
    <property type="entry name" value="Glycosidases"/>
    <property type="match status" value="1"/>
</dbReference>
<dbReference type="EMBL" id="JBHUFV010000051">
    <property type="protein sequence ID" value="MFD1936685.1"/>
    <property type="molecule type" value="Genomic_DNA"/>
</dbReference>
<dbReference type="Pfam" id="PF02838">
    <property type="entry name" value="Glyco_hydro_20b"/>
    <property type="match status" value="1"/>
</dbReference>
<evidence type="ECO:0000259" key="5">
    <source>
        <dbReference type="PROSITE" id="PS50022"/>
    </source>
</evidence>
<keyword evidence="7" id="KW-1185">Reference proteome</keyword>
<reference evidence="7" key="1">
    <citation type="journal article" date="2019" name="Int. J. Syst. Evol. Microbiol.">
        <title>The Global Catalogue of Microorganisms (GCM) 10K type strain sequencing project: providing services to taxonomists for standard genome sequencing and annotation.</title>
        <authorList>
            <consortium name="The Broad Institute Genomics Platform"/>
            <consortium name="The Broad Institute Genome Sequencing Center for Infectious Disease"/>
            <person name="Wu L."/>
            <person name="Ma J."/>
        </authorList>
    </citation>
    <scope>NUCLEOTIDE SEQUENCE [LARGE SCALE GENOMIC DNA]</scope>
    <source>
        <strain evidence="7">ICMP 6774ER</strain>
    </source>
</reference>
<keyword evidence="3" id="KW-0326">Glycosidase</keyword>
<accession>A0ABW4T6K0</accession>
<dbReference type="RefSeq" id="WP_379577192.1">
    <property type="nucleotide sequence ID" value="NZ_JBHUFV010000051.1"/>
</dbReference>
<dbReference type="PROSITE" id="PS50022">
    <property type="entry name" value="FA58C_3"/>
    <property type="match status" value="2"/>
</dbReference>
<dbReference type="InterPro" id="IPR029018">
    <property type="entry name" value="Hex-like_dom2"/>
</dbReference>
<feature type="domain" description="F5/8 type C" evidence="5">
    <location>
        <begin position="593"/>
        <end position="730"/>
    </location>
</feature>
<dbReference type="InterPro" id="IPR008979">
    <property type="entry name" value="Galactose-bd-like_sf"/>
</dbReference>
<dbReference type="Proteomes" id="UP001597368">
    <property type="component" value="Unassembled WGS sequence"/>
</dbReference>
<dbReference type="SUPFAM" id="SSF51445">
    <property type="entry name" value="(Trans)glycosidases"/>
    <property type="match status" value="1"/>
</dbReference>
<dbReference type="Pfam" id="PF00728">
    <property type="entry name" value="Glyco_hydro_20"/>
    <property type="match status" value="1"/>
</dbReference>
<proteinExistence type="inferred from homology"/>
<organism evidence="6 7">
    <name type="scientific">Nonomuraea mangrovi</name>
    <dbReference type="NCBI Taxonomy" id="2316207"/>
    <lineage>
        <taxon>Bacteria</taxon>
        <taxon>Bacillati</taxon>
        <taxon>Actinomycetota</taxon>
        <taxon>Actinomycetes</taxon>
        <taxon>Streptosporangiales</taxon>
        <taxon>Streptosporangiaceae</taxon>
        <taxon>Nonomuraea</taxon>
    </lineage>
</organism>